<keyword evidence="10" id="KW-1185">Reference proteome</keyword>
<comment type="caution">
    <text evidence="9">The sequence shown here is derived from an EMBL/GenBank/DDBJ whole genome shotgun (WGS) entry which is preliminary data.</text>
</comment>
<keyword evidence="4 8" id="KW-0808">Transferase</keyword>
<dbReference type="EMBL" id="JAHIBW010000017">
    <property type="protein sequence ID" value="KAG7302872.1"/>
    <property type="molecule type" value="Genomic_DNA"/>
</dbReference>
<proteinExistence type="inferred from homology"/>
<comment type="similarity">
    <text evidence="2 8">Belongs to the glycosyltransferase 92 family.</text>
</comment>
<protein>
    <recommendedName>
        <fullName evidence="8">Glycosyltransferase family 92 protein</fullName>
        <ecNumber evidence="8">2.4.1.-</ecNumber>
    </recommendedName>
</protein>
<dbReference type="InterPro" id="IPR008166">
    <property type="entry name" value="Glyco_transf_92"/>
</dbReference>
<dbReference type="Pfam" id="PF01697">
    <property type="entry name" value="Glyco_transf_92"/>
    <property type="match status" value="1"/>
</dbReference>
<dbReference type="PANTHER" id="PTHR21461">
    <property type="entry name" value="GLYCOSYLTRANSFERASE FAMILY 92 PROTEIN"/>
    <property type="match status" value="1"/>
</dbReference>
<evidence type="ECO:0000256" key="4">
    <source>
        <dbReference type="ARBA" id="ARBA00022679"/>
    </source>
</evidence>
<comment type="subcellular location">
    <subcellularLocation>
        <location evidence="1">Membrane</location>
        <topology evidence="1">Single-pass membrane protein</topology>
    </subcellularLocation>
</comment>
<evidence type="ECO:0000256" key="6">
    <source>
        <dbReference type="ARBA" id="ARBA00022989"/>
    </source>
</evidence>
<evidence type="ECO:0000256" key="1">
    <source>
        <dbReference type="ARBA" id="ARBA00004167"/>
    </source>
</evidence>
<evidence type="ECO:0000256" key="3">
    <source>
        <dbReference type="ARBA" id="ARBA00022676"/>
    </source>
</evidence>
<accession>A0ABQ7QCB4</accession>
<gene>
    <name evidence="9" type="ORF">JYU34_012855</name>
</gene>
<keyword evidence="6" id="KW-1133">Transmembrane helix</keyword>
<sequence length="356" mass="40660">MPNNTTYTLKAKVKAIRENWSMKYSATFVLCLLRDSGLRPDDTVGASVAVVTAAMPTQPPTNLLVVRSTDPKPGIEGTLHVCVKPLHYSYSSHDWFIEWFELNRLLGVSHFYLYNDSLSASVSCLLRDYRRDGLVTLLPWTTRPFNNQVDIRTENQFAAFNDCLYRSMPAAGWLLLIDIDELALPRRERTLGALLAAVRASYRAPAKPPSALLFRNAFFYRMWEDDKDAPYPLHTSLKTRRRAQPQGLKNRSKYAVRPQDAVELGNHFIWEMMPGAIATGIPTERALLHHYRKACEFGGSSCLTNPSTVDRTAHRWADELHTRVTAMTKRHAFKCSHTDRTYNQSSYKTRLDHNRP</sequence>
<evidence type="ECO:0000256" key="7">
    <source>
        <dbReference type="ARBA" id="ARBA00023136"/>
    </source>
</evidence>
<name>A0ABQ7QCB4_PLUXY</name>
<evidence type="ECO:0000256" key="2">
    <source>
        <dbReference type="ARBA" id="ARBA00007647"/>
    </source>
</evidence>
<organism evidence="9 10">
    <name type="scientific">Plutella xylostella</name>
    <name type="common">Diamondback moth</name>
    <name type="synonym">Plutella maculipennis</name>
    <dbReference type="NCBI Taxonomy" id="51655"/>
    <lineage>
        <taxon>Eukaryota</taxon>
        <taxon>Metazoa</taxon>
        <taxon>Ecdysozoa</taxon>
        <taxon>Arthropoda</taxon>
        <taxon>Hexapoda</taxon>
        <taxon>Insecta</taxon>
        <taxon>Pterygota</taxon>
        <taxon>Neoptera</taxon>
        <taxon>Endopterygota</taxon>
        <taxon>Lepidoptera</taxon>
        <taxon>Glossata</taxon>
        <taxon>Ditrysia</taxon>
        <taxon>Yponomeutoidea</taxon>
        <taxon>Plutellidae</taxon>
        <taxon>Plutella</taxon>
    </lineage>
</organism>
<dbReference type="Proteomes" id="UP000823941">
    <property type="component" value="Chromosome 17"/>
</dbReference>
<evidence type="ECO:0000313" key="10">
    <source>
        <dbReference type="Proteomes" id="UP000823941"/>
    </source>
</evidence>
<dbReference type="PANTHER" id="PTHR21461:SF40">
    <property type="entry name" value="GLYCOSYLTRANSFERASE FAMILY 92 PROTEIN"/>
    <property type="match status" value="1"/>
</dbReference>
<evidence type="ECO:0000256" key="8">
    <source>
        <dbReference type="RuleBase" id="RU366017"/>
    </source>
</evidence>
<reference evidence="9 10" key="1">
    <citation type="submission" date="2021-06" db="EMBL/GenBank/DDBJ databases">
        <title>A haploid diamondback moth (Plutella xylostella L.) genome assembly resolves 31 chromosomes and identifies a diamide resistance mutation.</title>
        <authorList>
            <person name="Ward C.M."/>
            <person name="Perry K.D."/>
            <person name="Baker G."/>
            <person name="Powis K."/>
            <person name="Heckel D.G."/>
            <person name="Baxter S.W."/>
        </authorList>
    </citation>
    <scope>NUCLEOTIDE SEQUENCE [LARGE SCALE GENOMIC DNA]</scope>
    <source>
        <strain evidence="9 10">LV</strain>
        <tissue evidence="9">Single pupa</tissue>
    </source>
</reference>
<keyword evidence="3 8" id="KW-0328">Glycosyltransferase</keyword>
<keyword evidence="5" id="KW-0812">Transmembrane</keyword>
<evidence type="ECO:0000313" key="9">
    <source>
        <dbReference type="EMBL" id="KAG7302872.1"/>
    </source>
</evidence>
<keyword evidence="7" id="KW-0472">Membrane</keyword>
<evidence type="ECO:0000256" key="5">
    <source>
        <dbReference type="ARBA" id="ARBA00022692"/>
    </source>
</evidence>
<dbReference type="EC" id="2.4.1.-" evidence="8"/>